<comment type="caution">
    <text evidence="2">The sequence shown here is derived from an EMBL/GenBank/DDBJ whole genome shotgun (WGS) entry which is preliminary data.</text>
</comment>
<proteinExistence type="inferred from homology"/>
<protein>
    <recommendedName>
        <fullName evidence="4">AmmeMemoRadiSam system protein B</fullName>
    </recommendedName>
</protein>
<dbReference type="PANTHER" id="PTHR11060">
    <property type="entry name" value="PROTEIN MEMO1"/>
    <property type="match status" value="1"/>
</dbReference>
<reference evidence="2 3" key="1">
    <citation type="submission" date="2018-08" db="EMBL/GenBank/DDBJ databases">
        <title>Genome analysis of the thermophilic bacterium of the candidate phylum Aminicenantes from deep subsurface aquifer revealed its physiology and ecological role.</title>
        <authorList>
            <person name="Kadnikov V.V."/>
            <person name="Mardanov A.V."/>
            <person name="Beletsky A.V."/>
            <person name="Karnachuk O.V."/>
            <person name="Ravin N.V."/>
        </authorList>
    </citation>
    <scope>NUCLEOTIDE SEQUENCE [LARGE SCALE GENOMIC DNA]</scope>
    <source>
        <strain evidence="2">BY38</strain>
    </source>
</reference>
<evidence type="ECO:0008006" key="4">
    <source>
        <dbReference type="Google" id="ProtNLM"/>
    </source>
</evidence>
<comment type="similarity">
    <text evidence="1">Belongs to the MEMO1 family.</text>
</comment>
<dbReference type="PANTHER" id="PTHR11060:SF0">
    <property type="entry name" value="PROTEIN MEMO1"/>
    <property type="match status" value="1"/>
</dbReference>
<evidence type="ECO:0000256" key="1">
    <source>
        <dbReference type="ARBA" id="ARBA00006315"/>
    </source>
</evidence>
<dbReference type="AlphaFoldDB" id="A0A3E2BLT7"/>
<dbReference type="InterPro" id="IPR002737">
    <property type="entry name" value="MEMO1_fam"/>
</dbReference>
<dbReference type="Pfam" id="PF01875">
    <property type="entry name" value="Memo"/>
    <property type="match status" value="1"/>
</dbReference>
<accession>A0A3E2BLT7</accession>
<dbReference type="NCBIfam" id="TIGR04336">
    <property type="entry name" value="AmmeMemoSam_B"/>
    <property type="match status" value="1"/>
</dbReference>
<organism evidence="2 3">
    <name type="scientific">Candidatus Saccharicenans subterraneus</name>
    <dbReference type="NCBI Taxonomy" id="2508984"/>
    <lineage>
        <taxon>Bacteria</taxon>
        <taxon>Candidatus Aminicenantota</taxon>
        <taxon>Candidatus Aminicenantia</taxon>
        <taxon>Candidatus Aminicenantales</taxon>
        <taxon>Candidatus Saccharicenantaceae</taxon>
        <taxon>Candidatus Saccharicenans</taxon>
    </lineage>
</organism>
<dbReference type="Proteomes" id="UP000257323">
    <property type="component" value="Unassembled WGS sequence"/>
</dbReference>
<evidence type="ECO:0000313" key="2">
    <source>
        <dbReference type="EMBL" id="RFT15681.1"/>
    </source>
</evidence>
<dbReference type="Gene3D" id="3.40.830.10">
    <property type="entry name" value="LigB-like"/>
    <property type="match status" value="1"/>
</dbReference>
<sequence length="373" mass="42050">MKTIKNTASLIGALPVLLIILSSLILVSGQLAGSPGRLQEQPNKIRPVRDDVGFCWNPESMKILVDYLAAQEKERFRADGLVAAISPHDDYLYAGRLYYPLFNLIRAKEAVIFGVTHGTVRNEIKGLDSLLILDDYELWPGALKPVEISLLRSYLKKHLKSGYVTVNNRAHELEHSIEALIPFLQYFNPDIKITPIMVAPMPLDKMKEISEHLAGVIAAYIKENRLQPGRDIFFLISADGNHYGKDFNNLAFGEGQEAWEKALAFDRNLINSYLTGRVSEKKVAGLTGELWGKTYLDYKSSYWCGKYSIPFGLLTVQKVMRKNSGRNVRGELIRFSDTYNEGVLPLRKIGLGTTAPFSLRHWVSFCSIAYYLD</sequence>
<gene>
    <name evidence="2" type="ORF">OP8BY_0056</name>
</gene>
<evidence type="ECO:0000313" key="3">
    <source>
        <dbReference type="Proteomes" id="UP000257323"/>
    </source>
</evidence>
<dbReference type="EMBL" id="QUAH01000007">
    <property type="protein sequence ID" value="RFT15681.1"/>
    <property type="molecule type" value="Genomic_DNA"/>
</dbReference>
<name>A0A3E2BLT7_9BACT</name>
<dbReference type="CDD" id="cd07361">
    <property type="entry name" value="MEMO_like"/>
    <property type="match status" value="1"/>
</dbReference>